<gene>
    <name evidence="1" type="ORF">PLEPLA_LOCUS17327</name>
</gene>
<dbReference type="AlphaFoldDB" id="A0A9N7UDD3"/>
<accession>A0A9N7UDD3</accession>
<proteinExistence type="predicted"/>
<evidence type="ECO:0000313" key="1">
    <source>
        <dbReference type="EMBL" id="CAB1429350.1"/>
    </source>
</evidence>
<sequence length="80" mass="9168">MLNRVKFFVSCETVTDIGHVYVIYDDTIVEGWTEPVDRGGSHIKFLVMQWSQRHIQISRCLCPSLVCSGSLPSALQLRWL</sequence>
<evidence type="ECO:0000313" key="2">
    <source>
        <dbReference type="Proteomes" id="UP001153269"/>
    </source>
</evidence>
<reference evidence="1" key="1">
    <citation type="submission" date="2020-03" db="EMBL/GenBank/DDBJ databases">
        <authorList>
            <person name="Weist P."/>
        </authorList>
    </citation>
    <scope>NUCLEOTIDE SEQUENCE</scope>
</reference>
<name>A0A9N7UDD3_PLEPL</name>
<organism evidence="1 2">
    <name type="scientific">Pleuronectes platessa</name>
    <name type="common">European plaice</name>
    <dbReference type="NCBI Taxonomy" id="8262"/>
    <lineage>
        <taxon>Eukaryota</taxon>
        <taxon>Metazoa</taxon>
        <taxon>Chordata</taxon>
        <taxon>Craniata</taxon>
        <taxon>Vertebrata</taxon>
        <taxon>Euteleostomi</taxon>
        <taxon>Actinopterygii</taxon>
        <taxon>Neopterygii</taxon>
        <taxon>Teleostei</taxon>
        <taxon>Neoteleostei</taxon>
        <taxon>Acanthomorphata</taxon>
        <taxon>Carangaria</taxon>
        <taxon>Pleuronectiformes</taxon>
        <taxon>Pleuronectoidei</taxon>
        <taxon>Pleuronectidae</taxon>
        <taxon>Pleuronectes</taxon>
    </lineage>
</organism>
<comment type="caution">
    <text evidence="1">The sequence shown here is derived from an EMBL/GenBank/DDBJ whole genome shotgun (WGS) entry which is preliminary data.</text>
</comment>
<protein>
    <submittedName>
        <fullName evidence="1">Uncharacterized protein</fullName>
    </submittedName>
</protein>
<dbReference type="Proteomes" id="UP001153269">
    <property type="component" value="Unassembled WGS sequence"/>
</dbReference>
<keyword evidence="2" id="KW-1185">Reference proteome</keyword>
<dbReference type="EMBL" id="CADEAL010001126">
    <property type="protein sequence ID" value="CAB1429350.1"/>
    <property type="molecule type" value="Genomic_DNA"/>
</dbReference>